<organism evidence="2 3">
    <name type="scientific">Serendipita vermifera MAFF 305830</name>
    <dbReference type="NCBI Taxonomy" id="933852"/>
    <lineage>
        <taxon>Eukaryota</taxon>
        <taxon>Fungi</taxon>
        <taxon>Dikarya</taxon>
        <taxon>Basidiomycota</taxon>
        <taxon>Agaricomycotina</taxon>
        <taxon>Agaricomycetes</taxon>
        <taxon>Sebacinales</taxon>
        <taxon>Serendipitaceae</taxon>
        <taxon>Serendipita</taxon>
    </lineage>
</organism>
<dbReference type="Pfam" id="PF12400">
    <property type="entry name" value="STIMATE"/>
    <property type="match status" value="1"/>
</dbReference>
<reference evidence="3" key="2">
    <citation type="submission" date="2015-01" db="EMBL/GenBank/DDBJ databases">
        <title>Evolutionary Origins and Diversification of the Mycorrhizal Mutualists.</title>
        <authorList>
            <consortium name="DOE Joint Genome Institute"/>
            <consortium name="Mycorrhizal Genomics Consortium"/>
            <person name="Kohler A."/>
            <person name="Kuo A."/>
            <person name="Nagy L.G."/>
            <person name="Floudas D."/>
            <person name="Copeland A."/>
            <person name="Barry K.W."/>
            <person name="Cichocki N."/>
            <person name="Veneault-Fourrey C."/>
            <person name="LaButti K."/>
            <person name="Lindquist E.A."/>
            <person name="Lipzen A."/>
            <person name="Lundell T."/>
            <person name="Morin E."/>
            <person name="Murat C."/>
            <person name="Riley R."/>
            <person name="Ohm R."/>
            <person name="Sun H."/>
            <person name="Tunlid A."/>
            <person name="Henrissat B."/>
            <person name="Grigoriev I.V."/>
            <person name="Hibbett D.S."/>
            <person name="Martin F."/>
        </authorList>
    </citation>
    <scope>NUCLEOTIDE SEQUENCE [LARGE SCALE GENOMIC DNA]</scope>
    <source>
        <strain evidence="3">MAFF 305830</strain>
    </source>
</reference>
<feature type="transmembrane region" description="Helical" evidence="1">
    <location>
        <begin position="193"/>
        <end position="214"/>
    </location>
</feature>
<keyword evidence="3" id="KW-1185">Reference proteome</keyword>
<feature type="transmembrane region" description="Helical" evidence="1">
    <location>
        <begin position="67"/>
        <end position="85"/>
    </location>
</feature>
<reference evidence="2 3" key="1">
    <citation type="submission" date="2014-04" db="EMBL/GenBank/DDBJ databases">
        <authorList>
            <consortium name="DOE Joint Genome Institute"/>
            <person name="Kuo A."/>
            <person name="Zuccaro A."/>
            <person name="Kohler A."/>
            <person name="Nagy L.G."/>
            <person name="Floudas D."/>
            <person name="Copeland A."/>
            <person name="Barry K.W."/>
            <person name="Cichocki N."/>
            <person name="Veneault-Fourrey C."/>
            <person name="LaButti K."/>
            <person name="Lindquist E.A."/>
            <person name="Lipzen A."/>
            <person name="Lundell T."/>
            <person name="Morin E."/>
            <person name="Murat C."/>
            <person name="Sun H."/>
            <person name="Tunlid A."/>
            <person name="Henrissat B."/>
            <person name="Grigoriev I.V."/>
            <person name="Hibbett D.S."/>
            <person name="Martin F."/>
            <person name="Nordberg H.P."/>
            <person name="Cantor M.N."/>
            <person name="Hua S.X."/>
        </authorList>
    </citation>
    <scope>NUCLEOTIDE SEQUENCE [LARGE SCALE GENOMIC DNA]</scope>
    <source>
        <strain evidence="2 3">MAFF 305830</strain>
    </source>
</reference>
<dbReference type="AlphaFoldDB" id="A0A0C2WTU1"/>
<dbReference type="InterPro" id="IPR022127">
    <property type="entry name" value="STIMATE/YPL162C"/>
</dbReference>
<proteinExistence type="predicted"/>
<dbReference type="STRING" id="933852.A0A0C2WTU1"/>
<feature type="transmembrane region" description="Helical" evidence="1">
    <location>
        <begin position="152"/>
        <end position="173"/>
    </location>
</feature>
<dbReference type="PANTHER" id="PTHR31735">
    <property type="entry name" value="VACUOLAR MEMBRANE PROTEIN YPL162C"/>
    <property type="match status" value="1"/>
</dbReference>
<dbReference type="EMBL" id="KN824288">
    <property type="protein sequence ID" value="KIM29573.1"/>
    <property type="molecule type" value="Genomic_DNA"/>
</dbReference>
<dbReference type="GO" id="GO:0016020">
    <property type="term" value="C:membrane"/>
    <property type="evidence" value="ECO:0007669"/>
    <property type="project" value="TreeGrafter"/>
</dbReference>
<feature type="transmembrane region" description="Helical" evidence="1">
    <location>
        <begin position="97"/>
        <end position="116"/>
    </location>
</feature>
<keyword evidence="1" id="KW-0812">Transmembrane</keyword>
<protein>
    <recommendedName>
        <fullName evidence="4">Vacuolar membrane protein</fullName>
    </recommendedName>
</protein>
<evidence type="ECO:0000313" key="2">
    <source>
        <dbReference type="EMBL" id="KIM29573.1"/>
    </source>
</evidence>
<name>A0A0C2WTU1_SERVB</name>
<dbReference type="PANTHER" id="PTHR31735:SF1">
    <property type="entry name" value="VACUOLAR MEMBRANE PROTEIN YPL162C"/>
    <property type="match status" value="1"/>
</dbReference>
<gene>
    <name evidence="2" type="ORF">M408DRAFT_67938</name>
</gene>
<sequence length="220" mass="24483">MYSPPTPSPSSKPSIPVDDGNCELLGPAALVVQALMGVMVVLTLVYKRHREKPKRKWRIWAFDVSKQLIGQIIVHFSNVFISSLVASEAVQNPCVLYFLNIVVDTTVGVGILYLFLWGTTKILTERFHLKGLETGQYGEGPKPSVKFWVRQAGVYVACLLGMKVAVVVLFAVWPGLFDIGEWLLSWTGDNETVQVVVVMGICPILFNMLQFWLIDSIVKA</sequence>
<dbReference type="Proteomes" id="UP000054097">
    <property type="component" value="Unassembled WGS sequence"/>
</dbReference>
<feature type="non-terminal residue" evidence="2">
    <location>
        <position position="220"/>
    </location>
</feature>
<dbReference type="HOGENOM" id="CLU_040321_2_1_1"/>
<evidence type="ECO:0000313" key="3">
    <source>
        <dbReference type="Proteomes" id="UP000054097"/>
    </source>
</evidence>
<accession>A0A0C2WTU1</accession>
<evidence type="ECO:0000256" key="1">
    <source>
        <dbReference type="SAM" id="Phobius"/>
    </source>
</evidence>
<dbReference type="OrthoDB" id="431202at2759"/>
<keyword evidence="1" id="KW-1133">Transmembrane helix</keyword>
<evidence type="ECO:0008006" key="4">
    <source>
        <dbReference type="Google" id="ProtNLM"/>
    </source>
</evidence>
<keyword evidence="1" id="KW-0472">Membrane</keyword>
<feature type="transmembrane region" description="Helical" evidence="1">
    <location>
        <begin position="24"/>
        <end position="46"/>
    </location>
</feature>